<feature type="compositionally biased region" description="Polar residues" evidence="1">
    <location>
        <begin position="28"/>
        <end position="43"/>
    </location>
</feature>
<dbReference type="AlphaFoldDB" id="A0AAD9KDI9"/>
<reference evidence="2" key="1">
    <citation type="journal article" date="2023" name="Mol. Biol. Evol.">
        <title>Third-Generation Sequencing Reveals the Adaptive Role of the Epigenome in Three Deep-Sea Polychaetes.</title>
        <authorList>
            <person name="Perez M."/>
            <person name="Aroh O."/>
            <person name="Sun Y."/>
            <person name="Lan Y."/>
            <person name="Juniper S.K."/>
            <person name="Young C.R."/>
            <person name="Angers B."/>
            <person name="Qian P.Y."/>
        </authorList>
    </citation>
    <scope>NUCLEOTIDE SEQUENCE</scope>
    <source>
        <strain evidence="2">P08H-3</strain>
    </source>
</reference>
<evidence type="ECO:0000256" key="1">
    <source>
        <dbReference type="SAM" id="MobiDB-lite"/>
    </source>
</evidence>
<protein>
    <submittedName>
        <fullName evidence="2">Uncharacterized protein</fullName>
    </submittedName>
</protein>
<comment type="caution">
    <text evidence="2">The sequence shown here is derived from an EMBL/GenBank/DDBJ whole genome shotgun (WGS) entry which is preliminary data.</text>
</comment>
<proteinExistence type="predicted"/>
<feature type="region of interest" description="Disordered" evidence="1">
    <location>
        <begin position="1"/>
        <end position="69"/>
    </location>
</feature>
<sequence length="100" mass="11072">MITHGAGHSASRRTALAAKQPVSDNRRQTTSLDRVRGPTTTRSDGADRWASRHQDGTQKRHHLSKFDDVVRSQDNRQGAATKHHPLISWVAPAKVVNTDT</sequence>
<name>A0AAD9KDI9_9ANNE</name>
<evidence type="ECO:0000313" key="2">
    <source>
        <dbReference type="EMBL" id="KAK2168508.1"/>
    </source>
</evidence>
<evidence type="ECO:0000313" key="3">
    <source>
        <dbReference type="Proteomes" id="UP001208570"/>
    </source>
</evidence>
<gene>
    <name evidence="2" type="ORF">LSH36_16g04018</name>
</gene>
<dbReference type="EMBL" id="JAODUP010000016">
    <property type="protein sequence ID" value="KAK2168508.1"/>
    <property type="molecule type" value="Genomic_DNA"/>
</dbReference>
<keyword evidence="3" id="KW-1185">Reference proteome</keyword>
<feature type="compositionally biased region" description="Basic and acidic residues" evidence="1">
    <location>
        <begin position="44"/>
        <end position="69"/>
    </location>
</feature>
<accession>A0AAD9KDI9</accession>
<organism evidence="2 3">
    <name type="scientific">Paralvinella palmiformis</name>
    <dbReference type="NCBI Taxonomy" id="53620"/>
    <lineage>
        <taxon>Eukaryota</taxon>
        <taxon>Metazoa</taxon>
        <taxon>Spiralia</taxon>
        <taxon>Lophotrochozoa</taxon>
        <taxon>Annelida</taxon>
        <taxon>Polychaeta</taxon>
        <taxon>Sedentaria</taxon>
        <taxon>Canalipalpata</taxon>
        <taxon>Terebellida</taxon>
        <taxon>Terebelliformia</taxon>
        <taxon>Alvinellidae</taxon>
        <taxon>Paralvinella</taxon>
    </lineage>
</organism>
<dbReference type="Proteomes" id="UP001208570">
    <property type="component" value="Unassembled WGS sequence"/>
</dbReference>